<name>A0ABV6SBN4_9SPHN</name>
<evidence type="ECO:0000313" key="3">
    <source>
        <dbReference type="Proteomes" id="UP001589858"/>
    </source>
</evidence>
<proteinExistence type="predicted"/>
<dbReference type="SUPFAM" id="SSF55008">
    <property type="entry name" value="HMA, heavy metal-associated domain"/>
    <property type="match status" value="1"/>
</dbReference>
<dbReference type="Gene3D" id="3.30.70.100">
    <property type="match status" value="1"/>
</dbReference>
<keyword evidence="3" id="KW-1185">Reference proteome</keyword>
<accession>A0ABV6SBN4</accession>
<dbReference type="EMBL" id="JBHLTM010000075">
    <property type="protein sequence ID" value="MFC0686659.1"/>
    <property type="molecule type" value="Genomic_DNA"/>
</dbReference>
<sequence>MTCDGCASRLKRVLEARDGIQQADVRRDLKLVAVDYDGATTDRAAIEAAIGDAGFEIGHG</sequence>
<dbReference type="Proteomes" id="UP001589858">
    <property type="component" value="Unassembled WGS sequence"/>
</dbReference>
<evidence type="ECO:0000313" key="2">
    <source>
        <dbReference type="EMBL" id="MFC0686659.1"/>
    </source>
</evidence>
<comment type="caution">
    <text evidence="2">The sequence shown here is derived from an EMBL/GenBank/DDBJ whole genome shotgun (WGS) entry which is preliminary data.</text>
</comment>
<evidence type="ECO:0000259" key="1">
    <source>
        <dbReference type="PROSITE" id="PS50846"/>
    </source>
</evidence>
<organism evidence="2 3">
    <name type="scientific">Novosphingobium clariflavum</name>
    <dbReference type="NCBI Taxonomy" id="2029884"/>
    <lineage>
        <taxon>Bacteria</taxon>
        <taxon>Pseudomonadati</taxon>
        <taxon>Pseudomonadota</taxon>
        <taxon>Alphaproteobacteria</taxon>
        <taxon>Sphingomonadales</taxon>
        <taxon>Sphingomonadaceae</taxon>
        <taxon>Novosphingobium</taxon>
    </lineage>
</organism>
<dbReference type="Pfam" id="PF00403">
    <property type="entry name" value="HMA"/>
    <property type="match status" value="1"/>
</dbReference>
<protein>
    <submittedName>
        <fullName evidence="2">Heavy-metal-associated domain-containing protein</fullName>
    </submittedName>
</protein>
<feature type="domain" description="HMA" evidence="1">
    <location>
        <begin position="1"/>
        <end position="58"/>
    </location>
</feature>
<dbReference type="PROSITE" id="PS50846">
    <property type="entry name" value="HMA_2"/>
    <property type="match status" value="1"/>
</dbReference>
<dbReference type="InterPro" id="IPR036163">
    <property type="entry name" value="HMA_dom_sf"/>
</dbReference>
<gene>
    <name evidence="2" type="ORF">ACFFF8_18900</name>
</gene>
<dbReference type="RefSeq" id="WP_267218618.1">
    <property type="nucleotide sequence ID" value="NZ_JAPCWC010000001.1"/>
</dbReference>
<dbReference type="InterPro" id="IPR006121">
    <property type="entry name" value="HMA_dom"/>
</dbReference>
<reference evidence="2 3" key="1">
    <citation type="submission" date="2024-09" db="EMBL/GenBank/DDBJ databases">
        <authorList>
            <person name="Sun Q."/>
            <person name="Mori K."/>
        </authorList>
    </citation>
    <scope>NUCLEOTIDE SEQUENCE [LARGE SCALE GENOMIC DNA]</scope>
    <source>
        <strain evidence="2 3">CICC 11035S</strain>
    </source>
</reference>
<dbReference type="CDD" id="cd00371">
    <property type="entry name" value="HMA"/>
    <property type="match status" value="1"/>
</dbReference>